<keyword evidence="2" id="KW-0812">Transmembrane</keyword>
<evidence type="ECO:0000256" key="2">
    <source>
        <dbReference type="SAM" id="Phobius"/>
    </source>
</evidence>
<evidence type="ECO:0000313" key="4">
    <source>
        <dbReference type="Proteomes" id="UP001200642"/>
    </source>
</evidence>
<dbReference type="InterPro" id="IPR015943">
    <property type="entry name" value="WD40/YVTN_repeat-like_dom_sf"/>
</dbReference>
<name>A0AAE3ETS6_9FLAO</name>
<dbReference type="AlphaFoldDB" id="A0AAE3ETS6"/>
<dbReference type="Gene3D" id="2.130.10.10">
    <property type="entry name" value="YVTN repeat-like/Quinoprotein amine dehydrogenase"/>
    <property type="match status" value="2"/>
</dbReference>
<keyword evidence="4" id="KW-1185">Reference proteome</keyword>
<dbReference type="InterPro" id="IPR036388">
    <property type="entry name" value="WH-like_DNA-bd_sf"/>
</dbReference>
<evidence type="ECO:0000313" key="3">
    <source>
        <dbReference type="EMBL" id="MCG2460099.1"/>
    </source>
</evidence>
<keyword evidence="2" id="KW-1133">Transmembrane helix</keyword>
<dbReference type="GO" id="GO:0003677">
    <property type="term" value="F:DNA binding"/>
    <property type="evidence" value="ECO:0007669"/>
    <property type="project" value="InterPro"/>
</dbReference>
<feature type="coiled-coil region" evidence="1">
    <location>
        <begin position="742"/>
        <end position="789"/>
    </location>
</feature>
<dbReference type="SUPFAM" id="SSF46894">
    <property type="entry name" value="C-terminal effector domain of the bipartite response regulators"/>
    <property type="match status" value="1"/>
</dbReference>
<keyword evidence="2" id="KW-0472">Membrane</keyword>
<dbReference type="InterPro" id="IPR016032">
    <property type="entry name" value="Sig_transdc_resp-reg_C-effctor"/>
</dbReference>
<dbReference type="RefSeq" id="WP_317901240.1">
    <property type="nucleotide sequence ID" value="NZ_JAIRBC010000005.1"/>
</dbReference>
<gene>
    <name evidence="3" type="ORF">K8352_05025</name>
</gene>
<keyword evidence="1" id="KW-0175">Coiled coil</keyword>
<dbReference type="SUPFAM" id="SSF50998">
    <property type="entry name" value="Quinoprotein alcohol dehydrogenase-like"/>
    <property type="match status" value="1"/>
</dbReference>
<organism evidence="3 4">
    <name type="scientific">Cerina litoralis</name>
    <dbReference type="NCBI Taxonomy" id="2874477"/>
    <lineage>
        <taxon>Bacteria</taxon>
        <taxon>Pseudomonadati</taxon>
        <taxon>Bacteroidota</taxon>
        <taxon>Flavobacteriia</taxon>
        <taxon>Flavobacteriales</taxon>
        <taxon>Flavobacteriaceae</taxon>
        <taxon>Cerina</taxon>
    </lineage>
</organism>
<proteinExistence type="predicted"/>
<reference evidence="3" key="1">
    <citation type="submission" date="2023-02" db="EMBL/GenBank/DDBJ databases">
        <title>Genome of Flavobacteriaceae gen. nov. sp. strain F89.</title>
        <authorList>
            <person name="Wang Y."/>
        </authorList>
    </citation>
    <scope>NUCLEOTIDE SEQUENCE</scope>
    <source>
        <strain evidence="3">F89</strain>
    </source>
</reference>
<protein>
    <submittedName>
        <fullName evidence="3">Two component regulator three Y domain-containing protein</fullName>
    </submittedName>
</protein>
<feature type="transmembrane region" description="Helical" evidence="2">
    <location>
        <begin position="724"/>
        <end position="741"/>
    </location>
</feature>
<evidence type="ECO:0000256" key="1">
    <source>
        <dbReference type="SAM" id="Coils"/>
    </source>
</evidence>
<accession>A0AAE3ETS6</accession>
<dbReference type="Proteomes" id="UP001200642">
    <property type="component" value="Unassembled WGS sequence"/>
</dbReference>
<sequence>MKSVINQFLLLFIFPFFTWGQNLLPPIHNYRIFEYKASGKNWGLSANDQGELYTANNMGLLQYNGEEWTLNKLPNKTIIRSVAQIGGKIYTGSYEEFGYWQKNDLGQLDYTSLTHLIKGHTFTSEEFWQIVPFGQAILFRSFSKIYLYQNGQIQVIDPHMIVTNISLYDGKIIVAGDKGLFNMTGNELKLTAGLELLQGKTINDMVPLQDGLLIGTKLHGCFLLKDNVLEPWSGLVNSELKLYQLNKILLLDNGKIVFGTIKNGIYIYDPSENSQINLNREAGLQNNTVLSLLQYRAQLWVGLDNGIDRIQLNAPITYYTDFSGVLGTVYDMAIHDGALYLGSNTGIYYFEDNSLRFVEGSQGHVWDTEVVDGELFCGHNTGTFTVKDGILEKVSNFAGGYQILNVPGEKSTFIQGTYNGLAKYSRSASGDWKVVRVSGLDFPVKQICFENPTTIWAAHPYKGFYRLKINDNFDKILNITDFNSDVIPNNYNVKIYNIKNQILFDSEGLWYNYDPISDKITVFEQFKAYSHKDLIYQDDGHFWFMDNDSTKEIMYTDLKNDHLLIAGTQLKERVVPEAEHVVKINDSTFLFTLSDGFGKINISKLKRQLDNFTAPIPELTSFKVGNERRSINGSTLEIPFKKSNDLTISFASPSLMRARFFYELKGSSSQSLSSDDGHFNFQNLSYGNYVLKVSTVGVDNKKSQPKIVNFEILPPWYLSTASKLGYLLALVLAVLLIRAYNRRKLERKHNILKERFRREQAKHLELLEKEKLAKEVKMKQKELANITLNIAKKNEVILDVKNMLLVNKEKFPNQQRYRTFIKKLDNSINNSEDWKRFEVNFKELHEDFFERLLKTFPDLTPKDLKLAAYLKMNLSSKDIAPLMAITTRGVEIHRYRLRKKLKLQSSENISNFLIRFK</sequence>
<dbReference type="Gene3D" id="1.10.10.10">
    <property type="entry name" value="Winged helix-like DNA-binding domain superfamily/Winged helix DNA-binding domain"/>
    <property type="match status" value="1"/>
</dbReference>
<dbReference type="InterPro" id="IPR013783">
    <property type="entry name" value="Ig-like_fold"/>
</dbReference>
<dbReference type="InterPro" id="IPR011047">
    <property type="entry name" value="Quinoprotein_ADH-like_sf"/>
</dbReference>
<dbReference type="Gene3D" id="2.60.40.10">
    <property type="entry name" value="Immunoglobulins"/>
    <property type="match status" value="1"/>
</dbReference>
<dbReference type="EMBL" id="JAIRBC010000005">
    <property type="protein sequence ID" value="MCG2460099.1"/>
    <property type="molecule type" value="Genomic_DNA"/>
</dbReference>
<comment type="caution">
    <text evidence="3">The sequence shown here is derived from an EMBL/GenBank/DDBJ whole genome shotgun (WGS) entry which is preliminary data.</text>
</comment>
<dbReference type="GO" id="GO:0006355">
    <property type="term" value="P:regulation of DNA-templated transcription"/>
    <property type="evidence" value="ECO:0007669"/>
    <property type="project" value="InterPro"/>
</dbReference>